<name>A0A1G7AU45_9ACTN</name>
<dbReference type="CDD" id="cd06296">
    <property type="entry name" value="PBP1_CatR-like"/>
    <property type="match status" value="1"/>
</dbReference>
<keyword evidence="6" id="KW-1185">Reference proteome</keyword>
<feature type="domain" description="HTH lacI-type" evidence="4">
    <location>
        <begin position="15"/>
        <end position="63"/>
    </location>
</feature>
<evidence type="ECO:0000259" key="4">
    <source>
        <dbReference type="PROSITE" id="PS50932"/>
    </source>
</evidence>
<keyword evidence="1" id="KW-0805">Transcription regulation</keyword>
<dbReference type="Gene3D" id="1.10.260.40">
    <property type="entry name" value="lambda repressor-like DNA-binding domains"/>
    <property type="match status" value="1"/>
</dbReference>
<dbReference type="STRING" id="675864.SAMN04489747_2708"/>
<keyword evidence="3" id="KW-0804">Transcription</keyword>
<evidence type="ECO:0000256" key="3">
    <source>
        <dbReference type="ARBA" id="ARBA00023163"/>
    </source>
</evidence>
<dbReference type="Gene3D" id="3.40.50.2300">
    <property type="match status" value="2"/>
</dbReference>
<dbReference type="PANTHER" id="PTHR30146:SF153">
    <property type="entry name" value="LACTOSE OPERON REPRESSOR"/>
    <property type="match status" value="1"/>
</dbReference>
<evidence type="ECO:0000256" key="1">
    <source>
        <dbReference type="ARBA" id="ARBA00023015"/>
    </source>
</evidence>
<evidence type="ECO:0000313" key="6">
    <source>
        <dbReference type="Proteomes" id="UP000198546"/>
    </source>
</evidence>
<dbReference type="Pfam" id="PF00356">
    <property type="entry name" value="LacI"/>
    <property type="match status" value="1"/>
</dbReference>
<dbReference type="AlphaFoldDB" id="A0A1G7AU45"/>
<dbReference type="OrthoDB" id="3227375at2"/>
<sequence>MPSSPSSTSGGRAGPTISTIAAEVGVSVPTVSKVLNGRSDVAPETRARIEEALQRSGYQRRRSQPQGTSPPLIDLVFHEIGSAWAMEIVRGVEEAASRAGVGVVLSTLGGRHSPEQGWMDRVLARRPVGVILVLSTLDPTQRHQLESRSIPFVVVDTDGETPADVATVGSNNWHGGLSATRHLLQLGHRRVAMASGPVDVLCSRARVDGFGSAHDELGVPVDPTLVRYENFTMEGGYRHGRALLTREDRPTAVFAGSDMQALGVLRAARELGLRVPEDLSLVGYDDLPLSAWVDPPLTTVHQPLHAMAATATRMVLEPSPTLGASLRRVDLATDLVVRSSTAPPPS</sequence>
<dbReference type="InterPro" id="IPR028082">
    <property type="entry name" value="Peripla_BP_I"/>
</dbReference>
<evidence type="ECO:0000313" key="5">
    <source>
        <dbReference type="EMBL" id="SDE17466.1"/>
    </source>
</evidence>
<gene>
    <name evidence="5" type="ORF">SAMN04489747_2708</name>
</gene>
<evidence type="ECO:0000256" key="2">
    <source>
        <dbReference type="ARBA" id="ARBA00023125"/>
    </source>
</evidence>
<proteinExistence type="predicted"/>
<accession>A0A1G7AU45</accession>
<dbReference type="SUPFAM" id="SSF47413">
    <property type="entry name" value="lambda repressor-like DNA-binding domains"/>
    <property type="match status" value="1"/>
</dbReference>
<dbReference type="SUPFAM" id="SSF53822">
    <property type="entry name" value="Periplasmic binding protein-like I"/>
    <property type="match status" value="1"/>
</dbReference>
<dbReference type="GO" id="GO:0003700">
    <property type="term" value="F:DNA-binding transcription factor activity"/>
    <property type="evidence" value="ECO:0007669"/>
    <property type="project" value="TreeGrafter"/>
</dbReference>
<dbReference type="PROSITE" id="PS50932">
    <property type="entry name" value="HTH_LACI_2"/>
    <property type="match status" value="1"/>
</dbReference>
<dbReference type="InterPro" id="IPR010982">
    <property type="entry name" value="Lambda_DNA-bd_dom_sf"/>
</dbReference>
<protein>
    <submittedName>
        <fullName evidence="5">Transcriptional regulator, LacI family</fullName>
    </submittedName>
</protein>
<dbReference type="EMBL" id="LT629688">
    <property type="protein sequence ID" value="SDE17466.1"/>
    <property type="molecule type" value="Genomic_DNA"/>
</dbReference>
<dbReference type="Pfam" id="PF13377">
    <property type="entry name" value="Peripla_BP_3"/>
    <property type="match status" value="1"/>
</dbReference>
<reference evidence="5 6" key="1">
    <citation type="submission" date="2016-10" db="EMBL/GenBank/DDBJ databases">
        <authorList>
            <person name="de Groot N.N."/>
        </authorList>
    </citation>
    <scope>NUCLEOTIDE SEQUENCE [LARGE SCALE GENOMIC DNA]</scope>
    <source>
        <strain evidence="5 6">MON 2.2</strain>
    </source>
</reference>
<keyword evidence="2" id="KW-0238">DNA-binding</keyword>
<dbReference type="GO" id="GO:0000976">
    <property type="term" value="F:transcription cis-regulatory region binding"/>
    <property type="evidence" value="ECO:0007669"/>
    <property type="project" value="TreeGrafter"/>
</dbReference>
<dbReference type="InterPro" id="IPR000843">
    <property type="entry name" value="HTH_LacI"/>
</dbReference>
<organism evidence="5 6">
    <name type="scientific">Auraticoccus monumenti</name>
    <dbReference type="NCBI Taxonomy" id="675864"/>
    <lineage>
        <taxon>Bacteria</taxon>
        <taxon>Bacillati</taxon>
        <taxon>Actinomycetota</taxon>
        <taxon>Actinomycetes</taxon>
        <taxon>Propionibacteriales</taxon>
        <taxon>Propionibacteriaceae</taxon>
        <taxon>Auraticoccus</taxon>
    </lineage>
</organism>
<dbReference type="Proteomes" id="UP000198546">
    <property type="component" value="Chromosome i"/>
</dbReference>
<dbReference type="InterPro" id="IPR046335">
    <property type="entry name" value="LacI/GalR-like_sensor"/>
</dbReference>
<dbReference type="SMART" id="SM00354">
    <property type="entry name" value="HTH_LACI"/>
    <property type="match status" value="1"/>
</dbReference>
<dbReference type="PANTHER" id="PTHR30146">
    <property type="entry name" value="LACI-RELATED TRANSCRIPTIONAL REPRESSOR"/>
    <property type="match status" value="1"/>
</dbReference>
<dbReference type="CDD" id="cd01392">
    <property type="entry name" value="HTH_LacI"/>
    <property type="match status" value="1"/>
</dbReference>